<dbReference type="GO" id="GO:0016787">
    <property type="term" value="F:hydrolase activity"/>
    <property type="evidence" value="ECO:0007669"/>
    <property type="project" value="UniProtKB-KW"/>
</dbReference>
<evidence type="ECO:0000313" key="1">
    <source>
        <dbReference type="EMBL" id="ADV81131.1"/>
    </source>
</evidence>
<evidence type="ECO:0000313" key="2">
    <source>
        <dbReference type="Proteomes" id="UP000006844"/>
    </source>
</evidence>
<dbReference type="STRING" id="401053.AciPR4_0293"/>
<dbReference type="EMBL" id="CP002467">
    <property type="protein sequence ID" value="ADV81131.1"/>
    <property type="molecule type" value="Genomic_DNA"/>
</dbReference>
<gene>
    <name evidence="1" type="ordered locus">AciPR4_0293</name>
</gene>
<name>E8V0R8_TERSS</name>
<proteinExistence type="predicted"/>
<dbReference type="SUPFAM" id="SSF109604">
    <property type="entry name" value="HD-domain/PDEase-like"/>
    <property type="match status" value="1"/>
</dbReference>
<protein>
    <submittedName>
        <fullName evidence="1">Metal dependent phosphohydrolase</fullName>
    </submittedName>
</protein>
<dbReference type="Gene3D" id="1.10.3210.50">
    <property type="match status" value="1"/>
</dbReference>
<dbReference type="AlphaFoldDB" id="E8V0R8"/>
<sequence>MAPWREELISYIRIEALPIEKFSHQPRLYALTQLIDPDADTDILFASVWLHDLGVFLGHRPAEKAELEKWDSAAYAVRVTPEILTRLGFPVEKIPAVVECIANHQPHNTPQSHEAAVLRDADILEQLGSVGILRTVCKVGRDTRFHTFAEAVASLTHALDTLPAKITLDRTRELAASRIAVLQHFLMELQEEARGEL</sequence>
<accession>E8V0R8</accession>
<dbReference type="eggNOG" id="COG1418">
    <property type="taxonomic scope" value="Bacteria"/>
</dbReference>
<dbReference type="HOGENOM" id="CLU_036524_3_1_0"/>
<keyword evidence="2" id="KW-1185">Reference proteome</keyword>
<dbReference type="Proteomes" id="UP000006844">
    <property type="component" value="Chromosome"/>
</dbReference>
<keyword evidence="1" id="KW-0378">Hydrolase</keyword>
<dbReference type="OrthoDB" id="116313at2"/>
<reference evidence="1 2" key="1">
    <citation type="journal article" date="2012" name="Stand. Genomic Sci.">
        <title>Complete genome sequence of Terriglobus saanensis type strain SP1PR4(T), an Acidobacteria from tundra soil.</title>
        <authorList>
            <person name="Rawat S.R."/>
            <person name="Mannisto M.K."/>
            <person name="Starovoytov V."/>
            <person name="Goodwin L."/>
            <person name="Nolan M."/>
            <person name="Hauser L."/>
            <person name="Land M."/>
            <person name="Davenport K.W."/>
            <person name="Woyke T."/>
            <person name="Haggblom M.M."/>
        </authorList>
    </citation>
    <scope>NUCLEOTIDE SEQUENCE</scope>
    <source>
        <strain evidence="2">ATCC BAA-1853 / DSM 23119 / SP1PR4</strain>
    </source>
</reference>
<dbReference type="KEGG" id="tsa:AciPR4_0293"/>
<organism evidence="1 2">
    <name type="scientific">Terriglobus saanensis (strain ATCC BAA-1853 / DSM 23119 / SP1PR4)</name>
    <dbReference type="NCBI Taxonomy" id="401053"/>
    <lineage>
        <taxon>Bacteria</taxon>
        <taxon>Pseudomonadati</taxon>
        <taxon>Acidobacteriota</taxon>
        <taxon>Terriglobia</taxon>
        <taxon>Terriglobales</taxon>
        <taxon>Acidobacteriaceae</taxon>
        <taxon>Terriglobus</taxon>
    </lineage>
</organism>
<dbReference type="RefSeq" id="WP_013566864.1">
    <property type="nucleotide sequence ID" value="NC_014963.1"/>
</dbReference>